<comment type="caution">
    <text evidence="2">The sequence shown here is derived from an EMBL/GenBank/DDBJ whole genome shotgun (WGS) entry which is preliminary data.</text>
</comment>
<feature type="compositionally biased region" description="Low complexity" evidence="1">
    <location>
        <begin position="147"/>
        <end position="160"/>
    </location>
</feature>
<feature type="region of interest" description="Disordered" evidence="1">
    <location>
        <begin position="140"/>
        <end position="208"/>
    </location>
</feature>
<reference evidence="2" key="1">
    <citation type="journal article" date="2023" name="Mol. Phylogenet. Evol.">
        <title>Genome-scale phylogeny and comparative genomics of the fungal order Sordariales.</title>
        <authorList>
            <person name="Hensen N."/>
            <person name="Bonometti L."/>
            <person name="Westerberg I."/>
            <person name="Brannstrom I.O."/>
            <person name="Guillou S."/>
            <person name="Cros-Aarteil S."/>
            <person name="Calhoun S."/>
            <person name="Haridas S."/>
            <person name="Kuo A."/>
            <person name="Mondo S."/>
            <person name="Pangilinan J."/>
            <person name="Riley R."/>
            <person name="LaButti K."/>
            <person name="Andreopoulos B."/>
            <person name="Lipzen A."/>
            <person name="Chen C."/>
            <person name="Yan M."/>
            <person name="Daum C."/>
            <person name="Ng V."/>
            <person name="Clum A."/>
            <person name="Steindorff A."/>
            <person name="Ohm R.A."/>
            <person name="Martin F."/>
            <person name="Silar P."/>
            <person name="Natvig D.O."/>
            <person name="Lalanne C."/>
            <person name="Gautier V."/>
            <person name="Ament-Velasquez S.L."/>
            <person name="Kruys A."/>
            <person name="Hutchinson M.I."/>
            <person name="Powell A.J."/>
            <person name="Barry K."/>
            <person name="Miller A.N."/>
            <person name="Grigoriev I.V."/>
            <person name="Debuchy R."/>
            <person name="Gladieux P."/>
            <person name="Hiltunen Thoren M."/>
            <person name="Johannesson H."/>
        </authorList>
    </citation>
    <scope>NUCLEOTIDE SEQUENCE</scope>
    <source>
        <strain evidence="2">CBS 958.72</strain>
    </source>
</reference>
<evidence type="ECO:0000313" key="2">
    <source>
        <dbReference type="EMBL" id="KAK3374164.1"/>
    </source>
</evidence>
<dbReference type="EMBL" id="JAULSN010000004">
    <property type="protein sequence ID" value="KAK3374164.1"/>
    <property type="molecule type" value="Genomic_DNA"/>
</dbReference>
<name>A0AAE0KCW5_9PEZI</name>
<dbReference type="Proteomes" id="UP001287356">
    <property type="component" value="Unassembled WGS sequence"/>
</dbReference>
<sequence length="208" mass="22575">MFRRHTEPPAGRQQLRPATTWPVRQASSARPERSWKETVIYYHVIWKEILHLSQKQHKPRTTGRPATSTSLLAAREATRRQQQLQQDLSAITAAGGGGGAASPPTPQPRYASHTPVWFAEPQPTPSSDGALLLLLPPLTRPRQSTFSGRPPTRRGPPSTGDAELISGQAPNPPSETVQDVAVAQDQGEEPQAEDSTALPALPSRAITI</sequence>
<evidence type="ECO:0000313" key="3">
    <source>
        <dbReference type="Proteomes" id="UP001287356"/>
    </source>
</evidence>
<keyword evidence="3" id="KW-1185">Reference proteome</keyword>
<evidence type="ECO:0000256" key="1">
    <source>
        <dbReference type="SAM" id="MobiDB-lite"/>
    </source>
</evidence>
<gene>
    <name evidence="2" type="ORF">B0T24DRAFT_720719</name>
</gene>
<organism evidence="2 3">
    <name type="scientific">Lasiosphaeria ovina</name>
    <dbReference type="NCBI Taxonomy" id="92902"/>
    <lineage>
        <taxon>Eukaryota</taxon>
        <taxon>Fungi</taxon>
        <taxon>Dikarya</taxon>
        <taxon>Ascomycota</taxon>
        <taxon>Pezizomycotina</taxon>
        <taxon>Sordariomycetes</taxon>
        <taxon>Sordariomycetidae</taxon>
        <taxon>Sordariales</taxon>
        <taxon>Lasiosphaeriaceae</taxon>
        <taxon>Lasiosphaeria</taxon>
    </lineage>
</organism>
<protein>
    <submittedName>
        <fullName evidence="2">Uncharacterized protein</fullName>
    </submittedName>
</protein>
<dbReference type="AlphaFoldDB" id="A0AAE0KCW5"/>
<feature type="region of interest" description="Disordered" evidence="1">
    <location>
        <begin position="1"/>
        <end position="29"/>
    </location>
</feature>
<proteinExistence type="predicted"/>
<accession>A0AAE0KCW5</accession>
<feature type="region of interest" description="Disordered" evidence="1">
    <location>
        <begin position="92"/>
        <end position="112"/>
    </location>
</feature>
<reference evidence="2" key="2">
    <citation type="submission" date="2023-06" db="EMBL/GenBank/DDBJ databases">
        <authorList>
            <consortium name="Lawrence Berkeley National Laboratory"/>
            <person name="Haridas S."/>
            <person name="Hensen N."/>
            <person name="Bonometti L."/>
            <person name="Westerberg I."/>
            <person name="Brannstrom I.O."/>
            <person name="Guillou S."/>
            <person name="Cros-Aarteil S."/>
            <person name="Calhoun S."/>
            <person name="Kuo A."/>
            <person name="Mondo S."/>
            <person name="Pangilinan J."/>
            <person name="Riley R."/>
            <person name="Labutti K."/>
            <person name="Andreopoulos B."/>
            <person name="Lipzen A."/>
            <person name="Chen C."/>
            <person name="Yanf M."/>
            <person name="Daum C."/>
            <person name="Ng V."/>
            <person name="Clum A."/>
            <person name="Steindorff A."/>
            <person name="Ohm R."/>
            <person name="Martin F."/>
            <person name="Silar P."/>
            <person name="Natvig D."/>
            <person name="Lalanne C."/>
            <person name="Gautier V."/>
            <person name="Ament-Velasquez S.L."/>
            <person name="Kruys A."/>
            <person name="Hutchinson M.I."/>
            <person name="Powell A.J."/>
            <person name="Barry K."/>
            <person name="Miller A.N."/>
            <person name="Grigoriev I.V."/>
            <person name="Debuchy R."/>
            <person name="Gladieux P."/>
            <person name="Thoren M.H."/>
            <person name="Johannesson H."/>
        </authorList>
    </citation>
    <scope>NUCLEOTIDE SEQUENCE</scope>
    <source>
        <strain evidence="2">CBS 958.72</strain>
    </source>
</reference>